<comment type="caution">
    <text evidence="9">The sequence shown here is derived from an EMBL/GenBank/DDBJ whole genome shotgun (WGS) entry which is preliminary data.</text>
</comment>
<dbReference type="GO" id="GO:0008233">
    <property type="term" value="F:peptidase activity"/>
    <property type="evidence" value="ECO:0007669"/>
    <property type="project" value="UniProtKB-KW"/>
</dbReference>
<evidence type="ECO:0000313" key="9">
    <source>
        <dbReference type="EMBL" id="CAH0994893.1"/>
    </source>
</evidence>
<keyword evidence="7" id="KW-0732">Signal</keyword>
<feature type="chain" id="PRO_5045552172" evidence="7">
    <location>
        <begin position="23"/>
        <end position="279"/>
    </location>
</feature>
<organism evidence="9 10">
    <name type="scientific">Emticicia aquatica</name>
    <dbReference type="NCBI Taxonomy" id="1681835"/>
    <lineage>
        <taxon>Bacteria</taxon>
        <taxon>Pseudomonadati</taxon>
        <taxon>Bacteroidota</taxon>
        <taxon>Cytophagia</taxon>
        <taxon>Cytophagales</taxon>
        <taxon>Leadbetterellaceae</taxon>
        <taxon>Emticicia</taxon>
    </lineage>
</organism>
<keyword evidence="10" id="KW-1185">Reference proteome</keyword>
<dbReference type="InterPro" id="IPR001915">
    <property type="entry name" value="Peptidase_M48"/>
</dbReference>
<accession>A0ABN8ET70</accession>
<keyword evidence="5 6" id="KW-0482">Metalloprotease</keyword>
<keyword evidence="4 6" id="KW-0862">Zinc</keyword>
<comment type="cofactor">
    <cofactor evidence="6">
        <name>Zn(2+)</name>
        <dbReference type="ChEBI" id="CHEBI:29105"/>
    </cofactor>
    <text evidence="6">Binds 1 zinc ion per subunit.</text>
</comment>
<proteinExistence type="inferred from homology"/>
<dbReference type="CDD" id="cd07331">
    <property type="entry name" value="M48C_Oma1_like"/>
    <property type="match status" value="1"/>
</dbReference>
<dbReference type="PANTHER" id="PTHR22726:SF1">
    <property type="entry name" value="METALLOENDOPEPTIDASE OMA1, MITOCHONDRIAL"/>
    <property type="match status" value="1"/>
</dbReference>
<evidence type="ECO:0000256" key="3">
    <source>
        <dbReference type="ARBA" id="ARBA00022801"/>
    </source>
</evidence>
<comment type="similarity">
    <text evidence="6">Belongs to the peptidase M48 family.</text>
</comment>
<dbReference type="EMBL" id="CAKLPY010000001">
    <property type="protein sequence ID" value="CAH0994893.1"/>
    <property type="molecule type" value="Genomic_DNA"/>
</dbReference>
<dbReference type="GO" id="GO:0006508">
    <property type="term" value="P:proteolysis"/>
    <property type="evidence" value="ECO:0007669"/>
    <property type="project" value="UniProtKB-KW"/>
</dbReference>
<dbReference type="Gene3D" id="3.30.2010.10">
    <property type="entry name" value="Metalloproteases ('zincins'), catalytic domain"/>
    <property type="match status" value="1"/>
</dbReference>
<feature type="signal peptide" evidence="7">
    <location>
        <begin position="1"/>
        <end position="22"/>
    </location>
</feature>
<sequence length="279" mass="30544">MKIFFKSSVVAFALFTLILACQRVPLTGRKQFVGLVSNEQMITMSFAEYKGFMDTSKVVSLKAKDAEMIARVGGRIKTAVENYLIQNNYSQVIDGYQWEFKLVESKELNAWCMPGGKVCFYTGILPICKDEAGIAVVMGHEIAHAIASHGRERMSQAMAAQGITQLGAIGAGVATGNQQVMEIAGQVLGVGSQLGFVLPNSRKQESEADKLGLIFMSMAGYNPQNAVDFWQRMAEAGSKSQKPPKLLSTHPADETRIADLKAQLPQAQKYYQVYSGNKK</sequence>
<name>A0ABN8ET70_9BACT</name>
<gene>
    <name evidence="9" type="primary">bepA_2</name>
    <name evidence="9" type="ORF">EMA8858_01006</name>
</gene>
<feature type="domain" description="Peptidase M48" evidence="8">
    <location>
        <begin position="96"/>
        <end position="262"/>
    </location>
</feature>
<dbReference type="PROSITE" id="PS51257">
    <property type="entry name" value="PROKAR_LIPOPROTEIN"/>
    <property type="match status" value="1"/>
</dbReference>
<dbReference type="RefSeq" id="WP_238805065.1">
    <property type="nucleotide sequence ID" value="NZ_CAKLPY010000001.1"/>
</dbReference>
<evidence type="ECO:0000259" key="8">
    <source>
        <dbReference type="Pfam" id="PF01435"/>
    </source>
</evidence>
<evidence type="ECO:0000256" key="1">
    <source>
        <dbReference type="ARBA" id="ARBA00022670"/>
    </source>
</evidence>
<dbReference type="InterPro" id="IPR051156">
    <property type="entry name" value="Mito/Outer_Membr_Metalloprot"/>
</dbReference>
<evidence type="ECO:0000313" key="10">
    <source>
        <dbReference type="Proteomes" id="UP000837932"/>
    </source>
</evidence>
<evidence type="ECO:0000256" key="2">
    <source>
        <dbReference type="ARBA" id="ARBA00022723"/>
    </source>
</evidence>
<protein>
    <submittedName>
        <fullName evidence="9">Beta-barrel assembly-enhancing protease</fullName>
        <ecNumber evidence="9">3.4.-.-</ecNumber>
    </submittedName>
</protein>
<evidence type="ECO:0000256" key="6">
    <source>
        <dbReference type="RuleBase" id="RU003983"/>
    </source>
</evidence>
<evidence type="ECO:0000256" key="5">
    <source>
        <dbReference type="ARBA" id="ARBA00023049"/>
    </source>
</evidence>
<reference evidence="9" key="1">
    <citation type="submission" date="2021-12" db="EMBL/GenBank/DDBJ databases">
        <authorList>
            <person name="Rodrigo-Torres L."/>
            <person name="Arahal R. D."/>
            <person name="Lucena T."/>
        </authorList>
    </citation>
    <scope>NUCLEOTIDE SEQUENCE</scope>
    <source>
        <strain evidence="9">CECT 8858</strain>
    </source>
</reference>
<evidence type="ECO:0000256" key="4">
    <source>
        <dbReference type="ARBA" id="ARBA00022833"/>
    </source>
</evidence>
<keyword evidence="2" id="KW-0479">Metal-binding</keyword>
<keyword evidence="3 6" id="KW-0378">Hydrolase</keyword>
<dbReference type="Proteomes" id="UP000837932">
    <property type="component" value="Unassembled WGS sequence"/>
</dbReference>
<dbReference type="EC" id="3.4.-.-" evidence="9"/>
<dbReference type="Pfam" id="PF01435">
    <property type="entry name" value="Peptidase_M48"/>
    <property type="match status" value="1"/>
</dbReference>
<keyword evidence="1 6" id="KW-0645">Protease</keyword>
<dbReference type="PANTHER" id="PTHR22726">
    <property type="entry name" value="METALLOENDOPEPTIDASE OMA1"/>
    <property type="match status" value="1"/>
</dbReference>
<evidence type="ECO:0000256" key="7">
    <source>
        <dbReference type="SAM" id="SignalP"/>
    </source>
</evidence>